<dbReference type="EMBL" id="CP125947">
    <property type="protein sequence ID" value="WHS64696.1"/>
    <property type="molecule type" value="Genomic_DNA"/>
</dbReference>
<evidence type="ECO:0000313" key="1">
    <source>
        <dbReference type="EMBL" id="WHS64696.1"/>
    </source>
</evidence>
<dbReference type="RefSeq" id="WP_283485809.1">
    <property type="nucleotide sequence ID" value="NZ_CP125947.1"/>
</dbReference>
<accession>A0ABY8SQD6</accession>
<organism evidence="1 2">
    <name type="scientific">Comamonas resistens</name>
    <dbReference type="NCBI Taxonomy" id="3046670"/>
    <lineage>
        <taxon>Bacteria</taxon>
        <taxon>Pseudomonadati</taxon>
        <taxon>Pseudomonadota</taxon>
        <taxon>Betaproteobacteria</taxon>
        <taxon>Burkholderiales</taxon>
        <taxon>Comamonadaceae</taxon>
        <taxon>Comamonas</taxon>
    </lineage>
</organism>
<evidence type="ECO:0000313" key="2">
    <source>
        <dbReference type="Proteomes" id="UP001240697"/>
    </source>
</evidence>
<sequence>MSKANFTRRMDVHSRCVLSSDATLPDGRYLAINAARHTGLVELGLSCSTDLVSHQTFMAFTPEQARALAAELLACADAQSSSTSAAVKGGAV</sequence>
<gene>
    <name evidence="1" type="ORF">QMY55_19720</name>
</gene>
<reference evidence="1 2" key="1">
    <citation type="submission" date="2023-05" db="EMBL/GenBank/DDBJ databases">
        <authorList>
            <person name="Yin Y."/>
            <person name="Lu Z."/>
        </authorList>
    </citation>
    <scope>NUCLEOTIDE SEQUENCE [LARGE SCALE GENOMIC DNA]</scope>
    <source>
        <strain evidence="1 2">ZM22</strain>
    </source>
</reference>
<proteinExistence type="predicted"/>
<keyword evidence="2" id="KW-1185">Reference proteome</keyword>
<dbReference type="Proteomes" id="UP001240697">
    <property type="component" value="Chromosome"/>
</dbReference>
<protein>
    <submittedName>
        <fullName evidence="1">Uncharacterized protein</fullName>
    </submittedName>
</protein>
<name>A0ABY8SQD6_9BURK</name>